<dbReference type="Pfam" id="PF00583">
    <property type="entry name" value="Acetyltransf_1"/>
    <property type="match status" value="1"/>
</dbReference>
<sequence length="206" mass="22887">MSGEDSHTESVIPLEKRHAAAAADLHIRGISTGFLSSLGPAFLEQIYKALPRCRAGFGYVWEDNGRVLGFIACAESTGRLYKQSLLRRGILMALPLVRFMFRWSVIKRLWQTLRYPADVGTDVPAAEMLSIAVDESARGRGVGQALVAAAVEEFRRRGIDRFKVAVWAGNDTANAFYERCGFELALQREHHGLPMKVYVIDTARSS</sequence>
<evidence type="ECO:0000256" key="2">
    <source>
        <dbReference type="ARBA" id="ARBA00023315"/>
    </source>
</evidence>
<dbReference type="AlphaFoldDB" id="A0A0F9V5U6"/>
<keyword evidence="1" id="KW-0808">Transferase</keyword>
<evidence type="ECO:0000256" key="1">
    <source>
        <dbReference type="ARBA" id="ARBA00022679"/>
    </source>
</evidence>
<proteinExistence type="predicted"/>
<dbReference type="SUPFAM" id="SSF55729">
    <property type="entry name" value="Acyl-CoA N-acyltransferases (Nat)"/>
    <property type="match status" value="1"/>
</dbReference>
<dbReference type="InterPro" id="IPR000182">
    <property type="entry name" value="GNAT_dom"/>
</dbReference>
<organism evidence="4">
    <name type="scientific">marine sediment metagenome</name>
    <dbReference type="NCBI Taxonomy" id="412755"/>
    <lineage>
        <taxon>unclassified sequences</taxon>
        <taxon>metagenomes</taxon>
        <taxon>ecological metagenomes</taxon>
    </lineage>
</organism>
<dbReference type="GO" id="GO:0016747">
    <property type="term" value="F:acyltransferase activity, transferring groups other than amino-acyl groups"/>
    <property type="evidence" value="ECO:0007669"/>
    <property type="project" value="InterPro"/>
</dbReference>
<dbReference type="InterPro" id="IPR050832">
    <property type="entry name" value="Bact_Acetyltransf"/>
</dbReference>
<evidence type="ECO:0000313" key="4">
    <source>
        <dbReference type="EMBL" id="KKN95072.1"/>
    </source>
</evidence>
<name>A0A0F9V5U6_9ZZZZ</name>
<accession>A0A0F9V5U6</accession>
<comment type="caution">
    <text evidence="4">The sequence shown here is derived from an EMBL/GenBank/DDBJ whole genome shotgun (WGS) entry which is preliminary data.</text>
</comment>
<feature type="domain" description="N-acetyltransferase" evidence="3">
    <location>
        <begin position="14"/>
        <end position="200"/>
    </location>
</feature>
<keyword evidence="2" id="KW-0012">Acyltransferase</keyword>
<dbReference type="Gene3D" id="3.40.630.30">
    <property type="match status" value="1"/>
</dbReference>
<dbReference type="CDD" id="cd04301">
    <property type="entry name" value="NAT_SF"/>
    <property type="match status" value="1"/>
</dbReference>
<dbReference type="PANTHER" id="PTHR43877">
    <property type="entry name" value="AMINOALKYLPHOSPHONATE N-ACETYLTRANSFERASE-RELATED-RELATED"/>
    <property type="match status" value="1"/>
</dbReference>
<evidence type="ECO:0000259" key="3">
    <source>
        <dbReference type="PROSITE" id="PS51186"/>
    </source>
</evidence>
<protein>
    <recommendedName>
        <fullName evidence="3">N-acetyltransferase domain-containing protein</fullName>
    </recommendedName>
</protein>
<dbReference type="EMBL" id="LAZR01000073">
    <property type="protein sequence ID" value="KKN95072.1"/>
    <property type="molecule type" value="Genomic_DNA"/>
</dbReference>
<reference evidence="4" key="1">
    <citation type="journal article" date="2015" name="Nature">
        <title>Complex archaea that bridge the gap between prokaryotes and eukaryotes.</title>
        <authorList>
            <person name="Spang A."/>
            <person name="Saw J.H."/>
            <person name="Jorgensen S.L."/>
            <person name="Zaremba-Niedzwiedzka K."/>
            <person name="Martijn J."/>
            <person name="Lind A.E."/>
            <person name="van Eijk R."/>
            <person name="Schleper C."/>
            <person name="Guy L."/>
            <person name="Ettema T.J."/>
        </authorList>
    </citation>
    <scope>NUCLEOTIDE SEQUENCE</scope>
</reference>
<gene>
    <name evidence="4" type="ORF">LCGC14_0181400</name>
</gene>
<dbReference type="PROSITE" id="PS51186">
    <property type="entry name" value="GNAT"/>
    <property type="match status" value="1"/>
</dbReference>
<dbReference type="InterPro" id="IPR016181">
    <property type="entry name" value="Acyl_CoA_acyltransferase"/>
</dbReference>